<keyword evidence="6 12" id="KW-0698">rRNA processing</keyword>
<dbReference type="InterPro" id="IPR029026">
    <property type="entry name" value="tRNA_m1G_MTases_N"/>
</dbReference>
<evidence type="ECO:0000256" key="4">
    <source>
        <dbReference type="ARBA" id="ARBA00013673"/>
    </source>
</evidence>
<dbReference type="SUPFAM" id="SSF75217">
    <property type="entry name" value="alpha/beta knot"/>
    <property type="match status" value="1"/>
</dbReference>
<evidence type="ECO:0000313" key="16">
    <source>
        <dbReference type="Proteomes" id="UP000295696"/>
    </source>
</evidence>
<dbReference type="GO" id="GO:0070042">
    <property type="term" value="F:rRNA (uridine-N3-)-methyltransferase activity"/>
    <property type="evidence" value="ECO:0007669"/>
    <property type="project" value="TreeGrafter"/>
</dbReference>
<evidence type="ECO:0000256" key="3">
    <source>
        <dbReference type="ARBA" id="ARBA00012328"/>
    </source>
</evidence>
<name>A0A4V2UNH3_9RHOB</name>
<reference evidence="15 16" key="1">
    <citation type="submission" date="2019-03" db="EMBL/GenBank/DDBJ databases">
        <title>Genomic Encyclopedia of Type Strains, Phase IV (KMG-IV): sequencing the most valuable type-strain genomes for metagenomic binning, comparative biology and taxonomic classification.</title>
        <authorList>
            <person name="Goeker M."/>
        </authorList>
    </citation>
    <scope>NUCLEOTIDE SEQUENCE [LARGE SCALE GENOMIC DNA]</scope>
    <source>
        <strain evidence="15 16">DSM 104836</strain>
    </source>
</reference>
<dbReference type="GO" id="GO:0070475">
    <property type="term" value="P:rRNA base methylation"/>
    <property type="evidence" value="ECO:0007669"/>
    <property type="project" value="TreeGrafter"/>
</dbReference>
<dbReference type="Proteomes" id="UP000295696">
    <property type="component" value="Unassembled WGS sequence"/>
</dbReference>
<dbReference type="PANTHER" id="PTHR30027:SF3">
    <property type="entry name" value="16S RRNA (URACIL(1498)-N(3))-METHYLTRANSFERASE"/>
    <property type="match status" value="1"/>
</dbReference>
<comment type="caution">
    <text evidence="15">The sequence shown here is derived from an EMBL/GenBank/DDBJ whole genome shotgun (WGS) entry which is preliminary data.</text>
</comment>
<dbReference type="NCBIfam" id="TIGR00046">
    <property type="entry name" value="RsmE family RNA methyltransferase"/>
    <property type="match status" value="1"/>
</dbReference>
<evidence type="ECO:0000256" key="12">
    <source>
        <dbReference type="PIRNR" id="PIRNR015601"/>
    </source>
</evidence>
<dbReference type="InterPro" id="IPR006700">
    <property type="entry name" value="RsmE"/>
</dbReference>
<evidence type="ECO:0000256" key="5">
    <source>
        <dbReference type="ARBA" id="ARBA00022490"/>
    </source>
</evidence>
<evidence type="ECO:0000256" key="1">
    <source>
        <dbReference type="ARBA" id="ARBA00004496"/>
    </source>
</evidence>
<dbReference type="PANTHER" id="PTHR30027">
    <property type="entry name" value="RIBOSOMAL RNA SMALL SUBUNIT METHYLTRANSFERASE E"/>
    <property type="match status" value="1"/>
</dbReference>
<dbReference type="SUPFAM" id="SSF88697">
    <property type="entry name" value="PUA domain-like"/>
    <property type="match status" value="1"/>
</dbReference>
<keyword evidence="7 12" id="KW-0489">Methyltransferase</keyword>
<dbReference type="CDD" id="cd18084">
    <property type="entry name" value="RsmE-like"/>
    <property type="match status" value="1"/>
</dbReference>
<evidence type="ECO:0000259" key="13">
    <source>
        <dbReference type="Pfam" id="PF04452"/>
    </source>
</evidence>
<comment type="function">
    <text evidence="10 12">Specifically methylates the N3 position of the uracil ring of uridine 1498 (m3U1498) in 16S rRNA. Acts on the fully assembled 30S ribosomal subunit.</text>
</comment>
<keyword evidence="8 12" id="KW-0808">Transferase</keyword>
<dbReference type="Gene3D" id="3.40.1280.10">
    <property type="match status" value="1"/>
</dbReference>
<evidence type="ECO:0000259" key="14">
    <source>
        <dbReference type="Pfam" id="PF20260"/>
    </source>
</evidence>
<gene>
    <name evidence="15" type="ORF">EDD52_110115</name>
</gene>
<evidence type="ECO:0000256" key="11">
    <source>
        <dbReference type="ARBA" id="ARBA00047944"/>
    </source>
</evidence>
<sequence>MLRSMTAKIRLYVDHPLGEGQSLALTREQAHYLFGVMRLNVGDGVLVFNGQDGEWRTDVAIANKRNGVLVCQQQTAPQRNPPDLWLIFAPIKKARTDFIVEKAAEMGAARIMPVQTQFTNSERIRQDRLQAHAVEAAEQCGGTFVPEVTDLTKLGTLLDTWPEDRQLSFCDETEAGSATRLAGATPGPWAILIGPEGGFSEPERTRLAALPQSHVVSLGPRILRADTAVVAALTLWQMALGDWQ</sequence>
<feature type="domain" description="Ribosomal RNA small subunit methyltransferase E PUA-like" evidence="14">
    <location>
        <begin position="25"/>
        <end position="66"/>
    </location>
</feature>
<keyword evidence="5 12" id="KW-0963">Cytoplasm</keyword>
<comment type="catalytic activity">
    <reaction evidence="11 12">
        <text>uridine(1498) in 16S rRNA + S-adenosyl-L-methionine = N(3)-methyluridine(1498) in 16S rRNA + S-adenosyl-L-homocysteine + H(+)</text>
        <dbReference type="Rhea" id="RHEA:42920"/>
        <dbReference type="Rhea" id="RHEA-COMP:10283"/>
        <dbReference type="Rhea" id="RHEA-COMP:10284"/>
        <dbReference type="ChEBI" id="CHEBI:15378"/>
        <dbReference type="ChEBI" id="CHEBI:57856"/>
        <dbReference type="ChEBI" id="CHEBI:59789"/>
        <dbReference type="ChEBI" id="CHEBI:65315"/>
        <dbReference type="ChEBI" id="CHEBI:74502"/>
        <dbReference type="EC" id="2.1.1.193"/>
    </reaction>
</comment>
<dbReference type="InterPro" id="IPR029028">
    <property type="entry name" value="Alpha/beta_knot_MTases"/>
</dbReference>
<comment type="subcellular location">
    <subcellularLocation>
        <location evidence="1 12">Cytoplasm</location>
    </subcellularLocation>
</comment>
<organism evidence="15 16">
    <name type="scientific">Primorskyibacter sedentarius</name>
    <dbReference type="NCBI Taxonomy" id="745311"/>
    <lineage>
        <taxon>Bacteria</taxon>
        <taxon>Pseudomonadati</taxon>
        <taxon>Pseudomonadota</taxon>
        <taxon>Alphaproteobacteria</taxon>
        <taxon>Rhodobacterales</taxon>
        <taxon>Roseobacteraceae</taxon>
        <taxon>Primorskyibacter</taxon>
    </lineage>
</organism>
<dbReference type="InterPro" id="IPR015947">
    <property type="entry name" value="PUA-like_sf"/>
</dbReference>
<evidence type="ECO:0000256" key="10">
    <source>
        <dbReference type="ARBA" id="ARBA00025699"/>
    </source>
</evidence>
<protein>
    <recommendedName>
        <fullName evidence="4 12">Ribosomal RNA small subunit methyltransferase E</fullName>
        <ecNumber evidence="3 12">2.1.1.193</ecNumber>
    </recommendedName>
</protein>
<dbReference type="Pfam" id="PF20260">
    <property type="entry name" value="PUA_4"/>
    <property type="match status" value="1"/>
</dbReference>
<dbReference type="InterPro" id="IPR046887">
    <property type="entry name" value="RsmE_PUA-like"/>
</dbReference>
<evidence type="ECO:0000256" key="6">
    <source>
        <dbReference type="ARBA" id="ARBA00022552"/>
    </source>
</evidence>
<evidence type="ECO:0000256" key="9">
    <source>
        <dbReference type="ARBA" id="ARBA00022691"/>
    </source>
</evidence>
<evidence type="ECO:0000256" key="7">
    <source>
        <dbReference type="ARBA" id="ARBA00022603"/>
    </source>
</evidence>
<keyword evidence="9 12" id="KW-0949">S-adenosyl-L-methionine</keyword>
<keyword evidence="16" id="KW-1185">Reference proteome</keyword>
<dbReference type="GO" id="GO:0005737">
    <property type="term" value="C:cytoplasm"/>
    <property type="evidence" value="ECO:0007669"/>
    <property type="project" value="UniProtKB-SubCell"/>
</dbReference>
<dbReference type="Gene3D" id="2.40.240.20">
    <property type="entry name" value="Hypothetical PUA domain-like, domain 1"/>
    <property type="match status" value="1"/>
</dbReference>
<proteinExistence type="inferred from homology"/>
<dbReference type="Pfam" id="PF04452">
    <property type="entry name" value="Methyltrans_RNA"/>
    <property type="match status" value="1"/>
</dbReference>
<feature type="domain" description="Ribosomal RNA small subunit methyltransferase E methyltransferase" evidence="13">
    <location>
        <begin position="80"/>
        <end position="237"/>
    </location>
</feature>
<dbReference type="InterPro" id="IPR046886">
    <property type="entry name" value="RsmE_MTase_dom"/>
</dbReference>
<evidence type="ECO:0000256" key="2">
    <source>
        <dbReference type="ARBA" id="ARBA00005528"/>
    </source>
</evidence>
<dbReference type="PIRSF" id="PIRSF015601">
    <property type="entry name" value="MTase_slr0722"/>
    <property type="match status" value="1"/>
</dbReference>
<dbReference type="EC" id="2.1.1.193" evidence="3 12"/>
<dbReference type="AlphaFoldDB" id="A0A4V2UNH3"/>
<dbReference type="EMBL" id="SLZU01000010">
    <property type="protein sequence ID" value="TCS61941.1"/>
    <property type="molecule type" value="Genomic_DNA"/>
</dbReference>
<evidence type="ECO:0000256" key="8">
    <source>
        <dbReference type="ARBA" id="ARBA00022679"/>
    </source>
</evidence>
<dbReference type="NCBIfam" id="NF008696">
    <property type="entry name" value="PRK11713.3-5"/>
    <property type="match status" value="1"/>
</dbReference>
<evidence type="ECO:0000313" key="15">
    <source>
        <dbReference type="EMBL" id="TCS61941.1"/>
    </source>
</evidence>
<accession>A0A4V2UNH3</accession>
<comment type="similarity">
    <text evidence="2 12">Belongs to the RNA methyltransferase RsmE family.</text>
</comment>